<dbReference type="PANTHER" id="PTHR31862:SF1">
    <property type="entry name" value="UPF0261 DOMAIN PROTEIN (AFU_ORTHOLOGUE AFUA_1G10120)"/>
    <property type="match status" value="1"/>
</dbReference>
<dbReference type="PANTHER" id="PTHR31862">
    <property type="entry name" value="UPF0261 DOMAIN PROTEIN (AFU_ORTHOLOGUE AFUA_1G10120)"/>
    <property type="match status" value="1"/>
</dbReference>
<evidence type="ECO:0000313" key="3">
    <source>
        <dbReference type="EMBL" id="CAF9904056.1"/>
    </source>
</evidence>
<dbReference type="InterPro" id="IPR044122">
    <property type="entry name" value="UPF0261_N"/>
</dbReference>
<evidence type="ECO:0000259" key="1">
    <source>
        <dbReference type="Pfam" id="PF06792"/>
    </source>
</evidence>
<protein>
    <submittedName>
        <fullName evidence="3">Uncharacterized protein</fullName>
    </submittedName>
</protein>
<dbReference type="Pfam" id="PF23189">
    <property type="entry name" value="UPF0261_C"/>
    <property type="match status" value="1"/>
</dbReference>
<gene>
    <name evidence="3" type="ORF">HETSPECPRED_003337</name>
</gene>
<keyword evidence="4" id="KW-1185">Reference proteome</keyword>
<evidence type="ECO:0000259" key="2">
    <source>
        <dbReference type="Pfam" id="PF23189"/>
    </source>
</evidence>
<dbReference type="Gene3D" id="3.40.50.12020">
    <property type="entry name" value="Uncharacterised protein family UPF0261, NN domain"/>
    <property type="match status" value="1"/>
</dbReference>
<dbReference type="InterPro" id="IPR051353">
    <property type="entry name" value="Tobamovirus_resist_UPF0261"/>
</dbReference>
<name>A0A8H3EJF3_9LECA</name>
<accession>A0A8H3EJF3</accession>
<dbReference type="EMBL" id="CAJPDS010000002">
    <property type="protein sequence ID" value="CAF9904056.1"/>
    <property type="molecule type" value="Genomic_DNA"/>
</dbReference>
<dbReference type="PIRSF" id="PIRSF033271">
    <property type="entry name" value="UCP033271"/>
    <property type="match status" value="1"/>
</dbReference>
<feature type="domain" description="UPF0261" evidence="2">
    <location>
        <begin position="205"/>
        <end position="427"/>
    </location>
</feature>
<dbReference type="AlphaFoldDB" id="A0A8H3EJF3"/>
<dbReference type="InterPro" id="IPR056778">
    <property type="entry name" value="UPF0261_C"/>
</dbReference>
<sequence>MAPLTILILGTCDTKLSELLYLRSRLLSHHEQASILLIDVGRSPVSHPAISISQHEIVTKYRGTTENPWNLEKLPRSEVVAYMIEGATACVQHLCQTQSVHAVVSIGGSGGTSLAAAAMRHSVPFTVPKLIVSTVASGDTSSFVGENDITMMYSIVDIAGSNKILKDVLDNAAGATVGMAVAYRKRLEDSGEEQSAVDKKEGKAKKRVGITMFGVTTPCVDAMRQHLTEKYGYEVFVFHATGHGGRAMERMISAGELDAVVDLTTTEIADHIVGGVMSAGPHRLEAAAKAEIPQVLSVGACDMVNFGPRSTVPERFAKGNRNIYEHNPSVTLMRTDAEECRQIGEFIAGKLKKFCRSSSLVQVILPTGGVSMIAKPGDPYYDREADDALFTAVEEGLKGKGIEVLRDERDINDDTFALETAERLVRLIDLADESTNK</sequence>
<dbReference type="CDD" id="cd15488">
    <property type="entry name" value="Tm-1-like"/>
    <property type="match status" value="1"/>
</dbReference>
<feature type="domain" description="UPF0261" evidence="1">
    <location>
        <begin position="5"/>
        <end position="184"/>
    </location>
</feature>
<organism evidence="3 4">
    <name type="scientific">Heterodermia speciosa</name>
    <dbReference type="NCBI Taxonomy" id="116794"/>
    <lineage>
        <taxon>Eukaryota</taxon>
        <taxon>Fungi</taxon>
        <taxon>Dikarya</taxon>
        <taxon>Ascomycota</taxon>
        <taxon>Pezizomycotina</taxon>
        <taxon>Lecanoromycetes</taxon>
        <taxon>OSLEUM clade</taxon>
        <taxon>Lecanoromycetidae</taxon>
        <taxon>Caliciales</taxon>
        <taxon>Physciaceae</taxon>
        <taxon>Heterodermia</taxon>
    </lineage>
</organism>
<dbReference type="NCBIfam" id="NF002674">
    <property type="entry name" value="PRK02399.1-2"/>
    <property type="match status" value="1"/>
</dbReference>
<reference evidence="3" key="1">
    <citation type="submission" date="2021-03" db="EMBL/GenBank/DDBJ databases">
        <authorList>
            <person name="Tagirdzhanova G."/>
        </authorList>
    </citation>
    <scope>NUCLEOTIDE SEQUENCE</scope>
</reference>
<comment type="caution">
    <text evidence="3">The sequence shown here is derived from an EMBL/GenBank/DDBJ whole genome shotgun (WGS) entry which is preliminary data.</text>
</comment>
<dbReference type="Proteomes" id="UP000664521">
    <property type="component" value="Unassembled WGS sequence"/>
</dbReference>
<dbReference type="OrthoDB" id="10264588at2759"/>
<evidence type="ECO:0000313" key="4">
    <source>
        <dbReference type="Proteomes" id="UP000664521"/>
    </source>
</evidence>
<proteinExistence type="predicted"/>
<dbReference type="Gene3D" id="3.40.50.12030">
    <property type="entry name" value="Uncharacterised protein family UPF0261, NC domain"/>
    <property type="match status" value="1"/>
</dbReference>
<dbReference type="InterPro" id="IPR008322">
    <property type="entry name" value="UPF0261"/>
</dbReference>
<dbReference type="Pfam" id="PF06792">
    <property type="entry name" value="UPF0261"/>
    <property type="match status" value="1"/>
</dbReference>